<protein>
    <submittedName>
        <fullName evidence="2">Glycosyl transferase</fullName>
    </submittedName>
</protein>
<evidence type="ECO:0000313" key="2">
    <source>
        <dbReference type="EMBL" id="MBD0726452.1"/>
    </source>
</evidence>
<dbReference type="CDD" id="cd03801">
    <property type="entry name" value="GT4_PimA-like"/>
    <property type="match status" value="1"/>
</dbReference>
<reference evidence="2 3" key="1">
    <citation type="journal article" date="2020" name="Microbiol. Res.">
        <title>Flavobacterium pokkalii sp. nov., a novel plant growth promoting native rhizobacteria isolated from pokkali rice grown in coastal saline affected agricultural regions of southern India, Kerala.</title>
        <authorList>
            <person name="Menon R.R."/>
            <person name="Kumari S."/>
            <person name="Viver T."/>
            <person name="Rameshkumar N."/>
        </authorList>
    </citation>
    <scope>NUCLEOTIDE SEQUENCE [LARGE SCALE GENOMIC DNA]</scope>
    <source>
        <strain evidence="2 3">L1I52</strain>
    </source>
</reference>
<dbReference type="GO" id="GO:0016740">
    <property type="term" value="F:transferase activity"/>
    <property type="evidence" value="ECO:0007669"/>
    <property type="project" value="UniProtKB-KW"/>
</dbReference>
<keyword evidence="2" id="KW-0808">Transferase</keyword>
<dbReference type="InterPro" id="IPR001296">
    <property type="entry name" value="Glyco_trans_1"/>
</dbReference>
<gene>
    <name evidence="2" type="ORF">B6A10_14850</name>
</gene>
<keyword evidence="3" id="KW-1185">Reference proteome</keyword>
<evidence type="ECO:0000259" key="1">
    <source>
        <dbReference type="Pfam" id="PF00534"/>
    </source>
</evidence>
<dbReference type="PANTHER" id="PTHR12526:SF630">
    <property type="entry name" value="GLYCOSYLTRANSFERASE"/>
    <property type="match status" value="1"/>
</dbReference>
<accession>A0ABR7UU70</accession>
<dbReference type="EMBL" id="NASZ01000029">
    <property type="protein sequence ID" value="MBD0726452.1"/>
    <property type="molecule type" value="Genomic_DNA"/>
</dbReference>
<proteinExistence type="predicted"/>
<dbReference type="Proteomes" id="UP000661715">
    <property type="component" value="Unassembled WGS sequence"/>
</dbReference>
<evidence type="ECO:0000313" key="3">
    <source>
        <dbReference type="Proteomes" id="UP000661715"/>
    </source>
</evidence>
<dbReference type="Gene3D" id="3.40.50.2000">
    <property type="entry name" value="Glycogen Phosphorylase B"/>
    <property type="match status" value="1"/>
</dbReference>
<name>A0ABR7UU70_9FLAO</name>
<dbReference type="SUPFAM" id="SSF53756">
    <property type="entry name" value="UDP-Glycosyltransferase/glycogen phosphorylase"/>
    <property type="match status" value="1"/>
</dbReference>
<dbReference type="PANTHER" id="PTHR12526">
    <property type="entry name" value="GLYCOSYLTRANSFERASE"/>
    <property type="match status" value="1"/>
</dbReference>
<feature type="domain" description="Glycosyl transferase family 1" evidence="1">
    <location>
        <begin position="195"/>
        <end position="351"/>
    </location>
</feature>
<dbReference type="Pfam" id="PF00534">
    <property type="entry name" value="Glycos_transf_1"/>
    <property type="match status" value="1"/>
</dbReference>
<sequence length="373" mass="42836">MKLIVFSSAPVINLNGELFLYAPYECEMQIWAKYVDEIQFCAPVWNEDKKLLINPISFSVKKVVPLYEFNIKNRRETFVSITKVLKNTQIIWQAMQQADHIHLRCPGNIGLLACVMQLFFPSKPKTAKYAGNWDPQSKQPLTYRLQKWILSNPFLTRNMQVLVYGNWEQQSPNIKAFFTASYSGKEPLAIVKTINSTTKIKLLFIGTLTAGKQPLYAVQLLQALQKRGFDVQLDVYGEGPLRTSLEQYMEINALKNQLVLHGNQNQEILKKAYQNSHFVILASKSEGWPKAIAEGMFWGCVPLATAVSCVPEMLDYDRRGILLQMDTGKDSDTIATLINNPDQFEKRSKEAIDWSRKYTLEYFETEIKKLLQE</sequence>
<dbReference type="RefSeq" id="WP_188221478.1">
    <property type="nucleotide sequence ID" value="NZ_NASZ01000029.1"/>
</dbReference>
<organism evidence="2 3">
    <name type="scientific">Flavobacterium pokkalii</name>
    <dbReference type="NCBI Taxonomy" id="1940408"/>
    <lineage>
        <taxon>Bacteria</taxon>
        <taxon>Pseudomonadati</taxon>
        <taxon>Bacteroidota</taxon>
        <taxon>Flavobacteriia</taxon>
        <taxon>Flavobacteriales</taxon>
        <taxon>Flavobacteriaceae</taxon>
        <taxon>Flavobacterium</taxon>
    </lineage>
</organism>
<comment type="caution">
    <text evidence="2">The sequence shown here is derived from an EMBL/GenBank/DDBJ whole genome shotgun (WGS) entry which is preliminary data.</text>
</comment>